<keyword evidence="3 6" id="KW-0813">Transport</keyword>
<keyword evidence="6" id="KW-0333">Golgi apparatus</keyword>
<dbReference type="GO" id="GO:0006886">
    <property type="term" value="P:intracellular protein transport"/>
    <property type="evidence" value="ECO:0007669"/>
    <property type="project" value="UniProtKB-UniRule"/>
</dbReference>
<dbReference type="Pfam" id="PF14807">
    <property type="entry name" value="AP4E_app_platf"/>
    <property type="match status" value="1"/>
</dbReference>
<evidence type="ECO:0000256" key="1">
    <source>
        <dbReference type="ARBA" id="ARBA00004184"/>
    </source>
</evidence>
<dbReference type="InterPro" id="IPR002553">
    <property type="entry name" value="Clathrin/coatomer_adapt-like_N"/>
</dbReference>
<evidence type="ECO:0000256" key="7">
    <source>
        <dbReference type="SAM" id="MobiDB-lite"/>
    </source>
</evidence>
<keyword evidence="4 6" id="KW-0653">Protein transport</keyword>
<dbReference type="InterPro" id="IPR050840">
    <property type="entry name" value="Adaptor_Complx_Large_Subunit"/>
</dbReference>
<keyword evidence="5 6" id="KW-0472">Membrane</keyword>
<dbReference type="SMART" id="SM01356">
    <property type="entry name" value="AP4E_app_platf"/>
    <property type="match status" value="1"/>
</dbReference>
<dbReference type="GO" id="GO:0012505">
    <property type="term" value="C:endomembrane system"/>
    <property type="evidence" value="ECO:0007669"/>
    <property type="project" value="UniProtKB-SubCell"/>
</dbReference>
<proteinExistence type="inferred from homology"/>
<dbReference type="InterPro" id="IPR017109">
    <property type="entry name" value="AP4_complex_esu"/>
</dbReference>
<evidence type="ECO:0000256" key="4">
    <source>
        <dbReference type="ARBA" id="ARBA00022927"/>
    </source>
</evidence>
<sequence length="994" mass="110850">MKEIMVRAIYCEMLGYQASFSYIHAIKLAQQGSVLEKRVGYLAVSLFLNETDEFLLLLVNTVLKDLQSTNLIEVCMALTVVSQMFPKDMIPAILPVVEEKLTHPKEIIRRKAVLALYKFYLIAPNQVQHIHSKFRKALCDKDPGVMTASLHIYLQLIKENPESYKDLTGSMVTILRQVVGGKLPLDFNYHSVPAPWLQIQLLRILAYLGKEDQGTSEVMYDVLEESLRRAEMNHNITYAILFECVKTIYTVHPKSQLLEKAAECIGNFVLSPKINLKYLGLKALTYVVQQDANLALPHQMTIIECLDHSDVIIKRETLELLFRITNAQNVTVIVEKMPVCICSVVALSFMTPIPMVCCSYKHSTYAPDNVWFIQTMNSVFSLGGDVMQPDIPNNFLRLLAEGVDNVEDRQLRLFAVDSYMSLLQGETAKLPQRFLQVISWVLGEYSYLREEDSDPGSVMRLLARLLDQRHTSTETRSWVLGAMTKLCSSPVSVALARDSRHPKVLIYLIFAVDLIISCLSWLWCCFIPQVDSSLSFLDGYVSEALAAGAAPYKSPHQRQEDLVQEKALSLEPYGLSLPVSLSSCSITDRLTDRRSPTLLSMSSGLSGISTDSPTLKLDGVKRVWGKDGYLAQQQSAGETPTPLVELPSPLLSPQSPPSQTQKPSSGPEPDQEKRQLASSLFVGLGSHNSVCLGGAATTTTPQQTSQRTLDHTTSNGSPHVEGMEQRVEAGGPLSLIRGNGMVAVLPPTYAQTDPQTQQDLHQAPALERPRDLPLTSHLPAELSGLARSEFTPLCSDQDSSLVLSACRVYKEDALVLLIFISNNTDSALHQMALQLTCKELEVYLFQTGLLTTKFPCFFFRNPGWKIPESRQKYQGILQLGFRKTRDLCERDYGKMWLSFSHDLKQNLRLVTTEHQEPLTATLDALKGKLHLHIVDIIGSEGIVACRLLQGQGQGQPCLLHCRVHADSLAVWLRSPVPDLPDSLLYHCQKALTET</sequence>
<dbReference type="Proteomes" id="UP000472277">
    <property type="component" value="Chromosome 4"/>
</dbReference>
<reference evidence="9" key="1">
    <citation type="submission" date="2025-08" db="UniProtKB">
        <authorList>
            <consortium name="Ensembl"/>
        </authorList>
    </citation>
    <scope>IDENTIFICATION</scope>
</reference>
<gene>
    <name evidence="9" type="primary">ap4e1</name>
</gene>
<evidence type="ECO:0000256" key="6">
    <source>
        <dbReference type="PIRNR" id="PIRNR037097"/>
    </source>
</evidence>
<dbReference type="InterPro" id="IPR011989">
    <property type="entry name" value="ARM-like"/>
</dbReference>
<evidence type="ECO:0000256" key="3">
    <source>
        <dbReference type="ARBA" id="ARBA00022448"/>
    </source>
</evidence>
<reference evidence="9" key="2">
    <citation type="submission" date="2025-09" db="UniProtKB">
        <authorList>
            <consortium name="Ensembl"/>
        </authorList>
    </citation>
    <scope>IDENTIFICATION</scope>
</reference>
<evidence type="ECO:0000313" key="10">
    <source>
        <dbReference type="Proteomes" id="UP000472277"/>
    </source>
</evidence>
<comment type="subcellular location">
    <subcellularLocation>
        <location evidence="1">Endomembrane system</location>
        <topology evidence="1">Peripheral membrane protein</topology>
    </subcellularLocation>
</comment>
<dbReference type="GO" id="GO:0030124">
    <property type="term" value="C:AP-4 adaptor complex"/>
    <property type="evidence" value="ECO:0007669"/>
    <property type="project" value="UniProtKB-UniRule"/>
</dbReference>
<accession>A0A674A1F9</accession>
<dbReference type="InterPro" id="IPR016024">
    <property type="entry name" value="ARM-type_fold"/>
</dbReference>
<dbReference type="Gene3D" id="1.25.10.10">
    <property type="entry name" value="Leucine-rich Repeat Variant"/>
    <property type="match status" value="1"/>
</dbReference>
<dbReference type="AlphaFoldDB" id="A0A674A1F9"/>
<dbReference type="InterPro" id="IPR028269">
    <property type="entry name" value="AP4E1_C"/>
</dbReference>
<evidence type="ECO:0000313" key="9">
    <source>
        <dbReference type="Ensembl" id="ENSSTUP00000053003.1"/>
    </source>
</evidence>
<comment type="function">
    <text evidence="6">Subunit of novel type of clathrin- or non-clathrin-associated protein coat involved in targeting proteins from the trans-Golgi network (TGN) to the endosomal-lysosomal system.</text>
</comment>
<evidence type="ECO:0000256" key="5">
    <source>
        <dbReference type="ARBA" id="ARBA00023136"/>
    </source>
</evidence>
<feature type="region of interest" description="Disordered" evidence="7">
    <location>
        <begin position="633"/>
        <end position="675"/>
    </location>
</feature>
<feature type="domain" description="AP-4 complex subunit epsilon-1 C-terminal" evidence="8">
    <location>
        <begin position="883"/>
        <end position="992"/>
    </location>
</feature>
<feature type="compositionally biased region" description="Low complexity" evidence="7">
    <location>
        <begin position="697"/>
        <end position="707"/>
    </location>
</feature>
<protein>
    <recommendedName>
        <fullName evidence="6">AP-4 complex subunit epsilon</fullName>
    </recommendedName>
</protein>
<evidence type="ECO:0000259" key="8">
    <source>
        <dbReference type="SMART" id="SM01356"/>
    </source>
</evidence>
<dbReference type="GO" id="GO:0016192">
    <property type="term" value="P:vesicle-mediated transport"/>
    <property type="evidence" value="ECO:0007669"/>
    <property type="project" value="UniProtKB-UniRule"/>
</dbReference>
<feature type="region of interest" description="Disordered" evidence="7">
    <location>
        <begin position="693"/>
        <end position="720"/>
    </location>
</feature>
<dbReference type="PANTHER" id="PTHR22780">
    <property type="entry name" value="ADAPTIN, ALPHA/GAMMA/EPSILON"/>
    <property type="match status" value="1"/>
</dbReference>
<comment type="similarity">
    <text evidence="2 6">Belongs to the adaptor complexes large subunit family.</text>
</comment>
<name>A0A674A1F9_SALTR</name>
<dbReference type="GeneTree" id="ENSGT00950000182838"/>
<dbReference type="Pfam" id="PF01602">
    <property type="entry name" value="Adaptin_N"/>
    <property type="match status" value="1"/>
</dbReference>
<comment type="subunit">
    <text evidence="6">Adaptor protein complex 4 (AP-4) is a heterotetramer composed of two large adaptins, a medium adaptin and a small adaptin.</text>
</comment>
<organism evidence="9 10">
    <name type="scientific">Salmo trutta</name>
    <name type="common">Brown trout</name>
    <dbReference type="NCBI Taxonomy" id="8032"/>
    <lineage>
        <taxon>Eukaryota</taxon>
        <taxon>Metazoa</taxon>
        <taxon>Chordata</taxon>
        <taxon>Craniata</taxon>
        <taxon>Vertebrata</taxon>
        <taxon>Euteleostomi</taxon>
        <taxon>Actinopterygii</taxon>
        <taxon>Neopterygii</taxon>
        <taxon>Teleostei</taxon>
        <taxon>Protacanthopterygii</taxon>
        <taxon>Salmoniformes</taxon>
        <taxon>Salmonidae</taxon>
        <taxon>Salmoninae</taxon>
        <taxon>Salmo</taxon>
    </lineage>
</organism>
<keyword evidence="10" id="KW-1185">Reference proteome</keyword>
<dbReference type="Ensembl" id="ENSSTUT00000055408.1">
    <property type="protein sequence ID" value="ENSSTUP00000053003.1"/>
    <property type="gene ID" value="ENSSTUG00000022146.1"/>
</dbReference>
<feature type="compositionally biased region" description="Low complexity" evidence="7">
    <location>
        <begin position="639"/>
        <end position="667"/>
    </location>
</feature>
<dbReference type="PIRSF" id="PIRSF037097">
    <property type="entry name" value="AP4_complex_epsilon"/>
    <property type="match status" value="1"/>
</dbReference>
<evidence type="ECO:0000256" key="2">
    <source>
        <dbReference type="ARBA" id="ARBA00006613"/>
    </source>
</evidence>
<dbReference type="SUPFAM" id="SSF48371">
    <property type="entry name" value="ARM repeat"/>
    <property type="match status" value="1"/>
</dbReference>